<dbReference type="Proteomes" id="UP000248544">
    <property type="component" value="Unassembled WGS sequence"/>
</dbReference>
<keyword evidence="3" id="KW-1185">Reference proteome</keyword>
<evidence type="ECO:0000313" key="2">
    <source>
        <dbReference type="EMBL" id="PZG50486.1"/>
    </source>
</evidence>
<evidence type="ECO:0000313" key="3">
    <source>
        <dbReference type="Proteomes" id="UP000248544"/>
    </source>
</evidence>
<name>A0A2W2GLR3_9ACTN</name>
<accession>A0A2W2GLR3</accession>
<keyword evidence="1" id="KW-0732">Signal</keyword>
<reference evidence="2 3" key="1">
    <citation type="submission" date="2018-01" db="EMBL/GenBank/DDBJ databases">
        <title>Draft genome sequence of Sphaerisporangium sp. 7K107.</title>
        <authorList>
            <person name="Sahin N."/>
            <person name="Saygin H."/>
            <person name="Ay H."/>
        </authorList>
    </citation>
    <scope>NUCLEOTIDE SEQUENCE [LARGE SCALE GENOMIC DNA]</scope>
    <source>
        <strain evidence="2 3">7K107</strain>
    </source>
</reference>
<sequence>MARTHNLLLAAALAVAIIPAAGVHAATTTAAAPALVEPFVLQVGGTLPALPGTAVSLATGPGGVVAAAHDKGLAVWAAGAWKEVAAGAAHRVAWRGGDLAALTARGLLIASGDRWRTTSVRLPHGVDPAKALLAGGPDLVLAQGDRLYRNDRGHAWRPDRLPGDVVAIARSAKSGAIAVATASGVYERAGRGWKQVSATPAVGHLAYDSKDRLWYAAASGVGVRDGGAWKAYGPADGLPMLGFTALTPGANGDIWLGTASGAIRFDGTNWEYRQGRRWLPGDAVAAIAVDAQANAYFATSGGVGRIEARRTTLGEKADVYERAIAAMHKRTPYGFVEGVDLHTPGDLSKWVQGSSDNDGLWTAMYGAAEAFRYGAAKDPAARDNARKVFEALKFLGDVTQGGTNPAPPGFIARSIIETTATDPNIRDNEQRDRDKQKGDAYWKILVPRWPKSADGKWYWKTDTSSDELVGHYFFNALYHDIVAKDDAEKREAASVITRTTDHLIDNDFFFVDHDGKPTRWGFFDPKEINGNPWRREERGLNSQTILAFLAIAEQVSGDPKYAAAKKKLIDEHGYDMNTLAPKVTPGVGGGNQSDDEMAFMNYYHLLAYEKDAELKRSWARSLYDYWQLEQYELNPFFNFIAATGLADQTWLDAYGPFPLDMPGPWLEQSVDTLKRFPLNMIDWKQTNTARLDIVNLGRHIRPDADPAKLGMRRNGLVLPIDERVIGHWNHDPYKLEQGGSGTHVNDGTSYLLPYWMGRYHKFIIEK</sequence>
<feature type="chain" id="PRO_5016140679" evidence="1">
    <location>
        <begin position="26"/>
        <end position="766"/>
    </location>
</feature>
<dbReference type="Gene3D" id="2.130.10.10">
    <property type="entry name" value="YVTN repeat-like/Quinoprotein amine dehydrogenase"/>
    <property type="match status" value="1"/>
</dbReference>
<gene>
    <name evidence="2" type="ORF">C1I98_10280</name>
</gene>
<proteinExistence type="predicted"/>
<comment type="caution">
    <text evidence="2">The sequence shown here is derived from an EMBL/GenBank/DDBJ whole genome shotgun (WGS) entry which is preliminary data.</text>
</comment>
<organism evidence="2 3">
    <name type="scientific">Spongiactinospora gelatinilytica</name>
    <dbReference type="NCBI Taxonomy" id="2666298"/>
    <lineage>
        <taxon>Bacteria</taxon>
        <taxon>Bacillati</taxon>
        <taxon>Actinomycetota</taxon>
        <taxon>Actinomycetes</taxon>
        <taxon>Streptosporangiales</taxon>
        <taxon>Streptosporangiaceae</taxon>
        <taxon>Spongiactinospora</taxon>
    </lineage>
</organism>
<dbReference type="RefSeq" id="WP_111166938.1">
    <property type="nucleotide sequence ID" value="NZ_POUA01000058.1"/>
</dbReference>
<dbReference type="InterPro" id="IPR015943">
    <property type="entry name" value="WD40/YVTN_repeat-like_dom_sf"/>
</dbReference>
<dbReference type="EMBL" id="POUA01000058">
    <property type="protein sequence ID" value="PZG50486.1"/>
    <property type="molecule type" value="Genomic_DNA"/>
</dbReference>
<evidence type="ECO:0000256" key="1">
    <source>
        <dbReference type="SAM" id="SignalP"/>
    </source>
</evidence>
<feature type="signal peptide" evidence="1">
    <location>
        <begin position="1"/>
        <end position="25"/>
    </location>
</feature>
<dbReference type="AlphaFoldDB" id="A0A2W2GLR3"/>
<protein>
    <submittedName>
        <fullName evidence="2">Uncharacterized protein</fullName>
    </submittedName>
</protein>